<dbReference type="Proteomes" id="UP000050424">
    <property type="component" value="Unassembled WGS sequence"/>
</dbReference>
<evidence type="ECO:0000256" key="16">
    <source>
        <dbReference type="RuleBase" id="RU361169"/>
    </source>
</evidence>
<evidence type="ECO:0000256" key="4">
    <source>
        <dbReference type="ARBA" id="ARBA00022729"/>
    </source>
</evidence>
<comment type="subcellular location">
    <subcellularLocation>
        <location evidence="1">Secreted</location>
    </subcellularLocation>
</comment>
<dbReference type="InterPro" id="IPR011050">
    <property type="entry name" value="Pectin_lyase_fold/virulence"/>
</dbReference>
<dbReference type="InterPro" id="IPR012334">
    <property type="entry name" value="Pectin_lyas_fold"/>
</dbReference>
<comment type="function">
    <text evidence="11">Specific in hydrolyzing the terminal glycosidic bond of polygalacturonic acid and oligogalacturonates.</text>
</comment>
<evidence type="ECO:0000256" key="6">
    <source>
        <dbReference type="ARBA" id="ARBA00022801"/>
    </source>
</evidence>
<evidence type="ECO:0000256" key="12">
    <source>
        <dbReference type="ARBA" id="ARBA00038933"/>
    </source>
</evidence>
<keyword evidence="9 16" id="KW-0326">Glycosidase</keyword>
<feature type="signal peptide" evidence="17">
    <location>
        <begin position="1"/>
        <end position="20"/>
    </location>
</feature>
<evidence type="ECO:0000256" key="7">
    <source>
        <dbReference type="ARBA" id="ARBA00023157"/>
    </source>
</evidence>
<keyword evidence="5" id="KW-0677">Repeat</keyword>
<evidence type="ECO:0000256" key="15">
    <source>
        <dbReference type="ARBA" id="ARBA00048766"/>
    </source>
</evidence>
<evidence type="ECO:0000256" key="3">
    <source>
        <dbReference type="ARBA" id="ARBA00022525"/>
    </source>
</evidence>
<dbReference type="GO" id="GO:0004650">
    <property type="term" value="F:polygalacturonase activity"/>
    <property type="evidence" value="ECO:0007669"/>
    <property type="project" value="InterPro"/>
</dbReference>
<sequence length="499" mass="55388">MRLCQVFTLVVAVATTAVQAVSLPAGVPRDVLEFRDKHPYTPPKHHWRRTVTIRASKHKHDDVSKEFARGIKKANNGGTLYLPKGKKFVIGKVLDLTGLNDIHVHLDGEIQFTNDVEYWQKNAWYHPFQKSIMFWKWGGKNIKIYGKGVIEGQGAGGTSLRTVQDRKLSFFPSHSNTITQHLTLMGSILNPDNKYYRPILFYAENTTNLDISGIHLKDSPCWNNFIVSSKNIRYTDVVATALSNNGSVIPKNTDFMNTMNTSGVHIERAWVNIDDDCFSPKPNSSDLYVNTMYCNGTHGQSMGSLGQYKGEVSNVYDVHIENVWMMNGDYSGARIKTWAGADIGTGFVDNVTFKNFWVGHMDYGIILDSCYFNKSTEECKKYPSGMHISNIRFENFTGYTSGVYGNAVARLSCSTSESALCENVVIKDFNVKSPCGGDPVVICDGVDGDLGVDCVSFDSPEAKAALAAKCQTPYAAIDIDPWGSGQVQKLTDAYHPLSK</sequence>
<evidence type="ECO:0000256" key="8">
    <source>
        <dbReference type="ARBA" id="ARBA00023180"/>
    </source>
</evidence>
<keyword evidence="6 16" id="KW-0378">Hydrolase</keyword>
<accession>A0A0P7B7K6</accession>
<gene>
    <name evidence="18" type="ORF">AK830_g247</name>
</gene>
<evidence type="ECO:0000256" key="2">
    <source>
        <dbReference type="ARBA" id="ARBA00008834"/>
    </source>
</evidence>
<name>A0A0P7B7K6_9HYPO</name>
<evidence type="ECO:0000256" key="17">
    <source>
        <dbReference type="SAM" id="SignalP"/>
    </source>
</evidence>
<keyword evidence="3" id="KW-0964">Secreted</keyword>
<organism evidence="18 19">
    <name type="scientific">Neonectria ditissima</name>
    <dbReference type="NCBI Taxonomy" id="78410"/>
    <lineage>
        <taxon>Eukaryota</taxon>
        <taxon>Fungi</taxon>
        <taxon>Dikarya</taxon>
        <taxon>Ascomycota</taxon>
        <taxon>Pezizomycotina</taxon>
        <taxon>Sordariomycetes</taxon>
        <taxon>Hypocreomycetidae</taxon>
        <taxon>Hypocreales</taxon>
        <taxon>Nectriaceae</taxon>
        <taxon>Neonectria</taxon>
    </lineage>
</organism>
<evidence type="ECO:0000256" key="1">
    <source>
        <dbReference type="ARBA" id="ARBA00004613"/>
    </source>
</evidence>
<dbReference type="GO" id="GO:0071555">
    <property type="term" value="P:cell wall organization"/>
    <property type="evidence" value="ECO:0007669"/>
    <property type="project" value="UniProtKB-KW"/>
</dbReference>
<keyword evidence="19" id="KW-1185">Reference proteome</keyword>
<keyword evidence="7" id="KW-1015">Disulfide bond</keyword>
<dbReference type="InterPro" id="IPR000743">
    <property type="entry name" value="Glyco_hydro_28"/>
</dbReference>
<comment type="catalytic activity">
    <reaction evidence="15">
        <text>[(1-&gt;4)-alpha-D-galacturonosyl](n) + H2O = alpha-D-galacturonate + [(1-&gt;4)-alpha-D-galacturonosyl](n-1)</text>
        <dbReference type="Rhea" id="RHEA:14117"/>
        <dbReference type="Rhea" id="RHEA-COMP:14570"/>
        <dbReference type="Rhea" id="RHEA-COMP:14572"/>
        <dbReference type="ChEBI" id="CHEBI:15377"/>
        <dbReference type="ChEBI" id="CHEBI:58658"/>
        <dbReference type="ChEBI" id="CHEBI:140523"/>
        <dbReference type="EC" id="3.2.1.67"/>
    </reaction>
</comment>
<dbReference type="SUPFAM" id="SSF51126">
    <property type="entry name" value="Pectin lyase-like"/>
    <property type="match status" value="1"/>
</dbReference>
<evidence type="ECO:0000256" key="14">
    <source>
        <dbReference type="ARBA" id="ARBA00042261"/>
    </source>
</evidence>
<reference evidence="18 19" key="1">
    <citation type="submission" date="2015-09" db="EMBL/GenBank/DDBJ databases">
        <title>Draft genome of a European isolate of the apple canker pathogen Neonectria ditissima.</title>
        <authorList>
            <person name="Gomez-Cortecero A."/>
            <person name="Harrison R.J."/>
            <person name="Armitage A.D."/>
        </authorList>
    </citation>
    <scope>NUCLEOTIDE SEQUENCE [LARGE SCALE GENOMIC DNA]</scope>
    <source>
        <strain evidence="18 19">R09/05</strain>
    </source>
</reference>
<protein>
    <recommendedName>
        <fullName evidence="12">galacturonan 1,4-alpha-galacturonidase</fullName>
        <ecNumber evidence="12">3.2.1.67</ecNumber>
    </recommendedName>
    <alternativeName>
        <fullName evidence="13">Galacturan 1,4-alpha-galacturonidase B</fullName>
    </alternativeName>
    <alternativeName>
        <fullName evidence="14">Poly(1,4-alpha-D-galacturonide)galacturonohydrolase B</fullName>
    </alternativeName>
</protein>
<keyword evidence="10" id="KW-0961">Cell wall biogenesis/degradation</keyword>
<evidence type="ECO:0000256" key="9">
    <source>
        <dbReference type="ARBA" id="ARBA00023295"/>
    </source>
</evidence>
<dbReference type="STRING" id="78410.A0A0P7B7K6"/>
<dbReference type="GO" id="GO:0005576">
    <property type="term" value="C:extracellular region"/>
    <property type="evidence" value="ECO:0007669"/>
    <property type="project" value="UniProtKB-SubCell"/>
</dbReference>
<evidence type="ECO:0000256" key="11">
    <source>
        <dbReference type="ARBA" id="ARBA00037312"/>
    </source>
</evidence>
<dbReference type="PANTHER" id="PTHR31736:SF6">
    <property type="entry name" value="EXOPOLYGALACTURONASE B-RELATED"/>
    <property type="match status" value="1"/>
</dbReference>
<evidence type="ECO:0000256" key="10">
    <source>
        <dbReference type="ARBA" id="ARBA00023316"/>
    </source>
</evidence>
<evidence type="ECO:0000256" key="13">
    <source>
        <dbReference type="ARBA" id="ARBA00041473"/>
    </source>
</evidence>
<keyword evidence="8" id="KW-0325">Glycoprotein</keyword>
<comment type="caution">
    <text evidence="18">The sequence shown here is derived from an EMBL/GenBank/DDBJ whole genome shotgun (WGS) entry which is preliminary data.</text>
</comment>
<dbReference type="EMBL" id="LKCW01000002">
    <property type="protein sequence ID" value="KPM46181.1"/>
    <property type="molecule type" value="Genomic_DNA"/>
</dbReference>
<feature type="chain" id="PRO_5006135487" description="galacturonan 1,4-alpha-galacturonidase" evidence="17">
    <location>
        <begin position="21"/>
        <end position="499"/>
    </location>
</feature>
<dbReference type="EC" id="3.2.1.67" evidence="12"/>
<keyword evidence="4 17" id="KW-0732">Signal</keyword>
<proteinExistence type="inferred from homology"/>
<dbReference type="Gene3D" id="2.160.20.10">
    <property type="entry name" value="Single-stranded right-handed beta-helix, Pectin lyase-like"/>
    <property type="match status" value="1"/>
</dbReference>
<dbReference type="GO" id="GO:0005975">
    <property type="term" value="P:carbohydrate metabolic process"/>
    <property type="evidence" value="ECO:0007669"/>
    <property type="project" value="InterPro"/>
</dbReference>
<dbReference type="PANTHER" id="PTHR31736">
    <property type="match status" value="1"/>
</dbReference>
<comment type="similarity">
    <text evidence="2 16">Belongs to the glycosyl hydrolase 28 family.</text>
</comment>
<dbReference type="OrthoDB" id="187139at2759"/>
<dbReference type="Pfam" id="PF00295">
    <property type="entry name" value="Glyco_hydro_28"/>
    <property type="match status" value="1"/>
</dbReference>
<evidence type="ECO:0000256" key="5">
    <source>
        <dbReference type="ARBA" id="ARBA00022737"/>
    </source>
</evidence>
<evidence type="ECO:0000313" key="18">
    <source>
        <dbReference type="EMBL" id="KPM46181.1"/>
    </source>
</evidence>
<dbReference type="GO" id="GO:0047911">
    <property type="term" value="F:galacturan 1,4-alpha-galacturonidase activity"/>
    <property type="evidence" value="ECO:0007669"/>
    <property type="project" value="UniProtKB-EC"/>
</dbReference>
<evidence type="ECO:0000313" key="19">
    <source>
        <dbReference type="Proteomes" id="UP000050424"/>
    </source>
</evidence>
<dbReference type="AlphaFoldDB" id="A0A0P7B7K6"/>